<comment type="caution">
    <text evidence="1">The sequence shown here is derived from an EMBL/GenBank/DDBJ whole genome shotgun (WGS) entry which is preliminary data.</text>
</comment>
<sequence length="170" mass="18447">MQKVRIEHEIAHPGSRSAGPYVLESFLATSEVFSHFWTTGATFIGEEVALPATNVNPTSVYSLGAVFSVHLGTSPIAPFHLAPAFLRPKPDSTTASDLVACTNPQFRDWVTSFRTFLGREPGRIIIRLFCGEALRFCQALAEYRVTGPPAVSVVPEEPHGVCTGFVTCPL</sequence>
<evidence type="ECO:0000313" key="1">
    <source>
        <dbReference type="EMBL" id="KAF9647395.1"/>
    </source>
</evidence>
<evidence type="ECO:0000313" key="2">
    <source>
        <dbReference type="Proteomes" id="UP000886501"/>
    </source>
</evidence>
<accession>A0ACB6ZCH2</accession>
<reference evidence="1" key="2">
    <citation type="journal article" date="2020" name="Nat. Commun.">
        <title>Large-scale genome sequencing of mycorrhizal fungi provides insights into the early evolution of symbiotic traits.</title>
        <authorList>
            <person name="Miyauchi S."/>
            <person name="Kiss E."/>
            <person name="Kuo A."/>
            <person name="Drula E."/>
            <person name="Kohler A."/>
            <person name="Sanchez-Garcia M."/>
            <person name="Morin E."/>
            <person name="Andreopoulos B."/>
            <person name="Barry K.W."/>
            <person name="Bonito G."/>
            <person name="Buee M."/>
            <person name="Carver A."/>
            <person name="Chen C."/>
            <person name="Cichocki N."/>
            <person name="Clum A."/>
            <person name="Culley D."/>
            <person name="Crous P.W."/>
            <person name="Fauchery L."/>
            <person name="Girlanda M."/>
            <person name="Hayes R.D."/>
            <person name="Keri Z."/>
            <person name="LaButti K."/>
            <person name="Lipzen A."/>
            <person name="Lombard V."/>
            <person name="Magnuson J."/>
            <person name="Maillard F."/>
            <person name="Murat C."/>
            <person name="Nolan M."/>
            <person name="Ohm R.A."/>
            <person name="Pangilinan J."/>
            <person name="Pereira M.F."/>
            <person name="Perotto S."/>
            <person name="Peter M."/>
            <person name="Pfister S."/>
            <person name="Riley R."/>
            <person name="Sitrit Y."/>
            <person name="Stielow J.B."/>
            <person name="Szollosi G."/>
            <person name="Zifcakova L."/>
            <person name="Stursova M."/>
            <person name="Spatafora J.W."/>
            <person name="Tedersoo L."/>
            <person name="Vaario L.M."/>
            <person name="Yamada A."/>
            <person name="Yan M."/>
            <person name="Wang P."/>
            <person name="Xu J."/>
            <person name="Bruns T."/>
            <person name="Baldrian P."/>
            <person name="Vilgalys R."/>
            <person name="Dunand C."/>
            <person name="Henrissat B."/>
            <person name="Grigoriev I.V."/>
            <person name="Hibbett D."/>
            <person name="Nagy L.G."/>
            <person name="Martin F.M."/>
        </authorList>
    </citation>
    <scope>NUCLEOTIDE SEQUENCE</scope>
    <source>
        <strain evidence="1">P2</strain>
    </source>
</reference>
<protein>
    <submittedName>
        <fullName evidence="1">Uncharacterized protein</fullName>
    </submittedName>
</protein>
<proteinExistence type="predicted"/>
<keyword evidence="2" id="KW-1185">Reference proteome</keyword>
<name>A0ACB6ZCH2_THEGA</name>
<organism evidence="1 2">
    <name type="scientific">Thelephora ganbajun</name>
    <name type="common">Ganba fungus</name>
    <dbReference type="NCBI Taxonomy" id="370292"/>
    <lineage>
        <taxon>Eukaryota</taxon>
        <taxon>Fungi</taxon>
        <taxon>Dikarya</taxon>
        <taxon>Basidiomycota</taxon>
        <taxon>Agaricomycotina</taxon>
        <taxon>Agaricomycetes</taxon>
        <taxon>Thelephorales</taxon>
        <taxon>Thelephoraceae</taxon>
        <taxon>Thelephora</taxon>
    </lineage>
</organism>
<reference evidence="1" key="1">
    <citation type="submission" date="2019-10" db="EMBL/GenBank/DDBJ databases">
        <authorList>
            <consortium name="DOE Joint Genome Institute"/>
            <person name="Kuo A."/>
            <person name="Miyauchi S."/>
            <person name="Kiss E."/>
            <person name="Drula E."/>
            <person name="Kohler A."/>
            <person name="Sanchez-Garcia M."/>
            <person name="Andreopoulos B."/>
            <person name="Barry K.W."/>
            <person name="Bonito G."/>
            <person name="Buee M."/>
            <person name="Carver A."/>
            <person name="Chen C."/>
            <person name="Cichocki N."/>
            <person name="Clum A."/>
            <person name="Culley D."/>
            <person name="Crous P.W."/>
            <person name="Fauchery L."/>
            <person name="Girlanda M."/>
            <person name="Hayes R."/>
            <person name="Keri Z."/>
            <person name="Labutti K."/>
            <person name="Lipzen A."/>
            <person name="Lombard V."/>
            <person name="Magnuson J."/>
            <person name="Maillard F."/>
            <person name="Morin E."/>
            <person name="Murat C."/>
            <person name="Nolan M."/>
            <person name="Ohm R."/>
            <person name="Pangilinan J."/>
            <person name="Pereira M."/>
            <person name="Perotto S."/>
            <person name="Peter M."/>
            <person name="Riley R."/>
            <person name="Sitrit Y."/>
            <person name="Stielow B."/>
            <person name="Szollosi G."/>
            <person name="Zifcakova L."/>
            <person name="Stursova M."/>
            <person name="Spatafora J.W."/>
            <person name="Tedersoo L."/>
            <person name="Vaario L.-M."/>
            <person name="Yamada A."/>
            <person name="Yan M."/>
            <person name="Wang P."/>
            <person name="Xu J."/>
            <person name="Bruns T."/>
            <person name="Baldrian P."/>
            <person name="Vilgalys R."/>
            <person name="Henrissat B."/>
            <person name="Grigoriev I.V."/>
            <person name="Hibbett D."/>
            <person name="Nagy L.G."/>
            <person name="Martin F.M."/>
        </authorList>
    </citation>
    <scope>NUCLEOTIDE SEQUENCE</scope>
    <source>
        <strain evidence="1">P2</strain>
    </source>
</reference>
<dbReference type="EMBL" id="MU118034">
    <property type="protein sequence ID" value="KAF9647395.1"/>
    <property type="molecule type" value="Genomic_DNA"/>
</dbReference>
<gene>
    <name evidence="1" type="ORF">BDM02DRAFT_2691171</name>
</gene>
<dbReference type="Proteomes" id="UP000886501">
    <property type="component" value="Unassembled WGS sequence"/>
</dbReference>